<reference evidence="6" key="1">
    <citation type="journal article" date="2019" name="Int. J. Syst. Evol. Microbiol.">
        <title>The Global Catalogue of Microorganisms (GCM) 10K type strain sequencing project: providing services to taxonomists for standard genome sequencing and annotation.</title>
        <authorList>
            <consortium name="The Broad Institute Genomics Platform"/>
            <consortium name="The Broad Institute Genome Sequencing Center for Infectious Disease"/>
            <person name="Wu L."/>
            <person name="Ma J."/>
        </authorList>
    </citation>
    <scope>NUCLEOTIDE SEQUENCE [LARGE SCALE GENOMIC DNA]</scope>
    <source>
        <strain evidence="6">CCUG 42001</strain>
    </source>
</reference>
<name>A0ABW1WJA1_9BACL</name>
<dbReference type="EMBL" id="JBHSTQ010000010">
    <property type="protein sequence ID" value="MFC6387125.1"/>
    <property type="molecule type" value="Genomic_DNA"/>
</dbReference>
<accession>A0ABW1WJA1</accession>
<dbReference type="PANTHER" id="PTHR30469">
    <property type="entry name" value="MULTIDRUG RESISTANCE PROTEIN MDTA"/>
    <property type="match status" value="1"/>
</dbReference>
<dbReference type="Gene3D" id="2.40.30.170">
    <property type="match status" value="1"/>
</dbReference>
<dbReference type="RefSeq" id="WP_253076695.1">
    <property type="nucleotide sequence ID" value="NZ_JAMXWN010000010.1"/>
</dbReference>
<dbReference type="Gene3D" id="2.40.50.100">
    <property type="match status" value="1"/>
</dbReference>
<organism evidence="5 6">
    <name type="scientific">Sporolactobacillus kofuensis</name>
    <dbReference type="NCBI Taxonomy" id="269672"/>
    <lineage>
        <taxon>Bacteria</taxon>
        <taxon>Bacillati</taxon>
        <taxon>Bacillota</taxon>
        <taxon>Bacilli</taxon>
        <taxon>Bacillales</taxon>
        <taxon>Sporolactobacillaceae</taxon>
        <taxon>Sporolactobacillus</taxon>
    </lineage>
</organism>
<dbReference type="NCBIfam" id="TIGR01730">
    <property type="entry name" value="RND_mfp"/>
    <property type="match status" value="1"/>
</dbReference>
<comment type="caution">
    <text evidence="5">The sequence shown here is derived from an EMBL/GenBank/DDBJ whole genome shotgun (WGS) entry which is preliminary data.</text>
</comment>
<dbReference type="InterPro" id="IPR058636">
    <property type="entry name" value="Beta-barrel_YknX"/>
</dbReference>
<dbReference type="InterPro" id="IPR000089">
    <property type="entry name" value="Biotin_lipoyl"/>
</dbReference>
<dbReference type="Proteomes" id="UP001596267">
    <property type="component" value="Unassembled WGS sequence"/>
</dbReference>
<dbReference type="InterPro" id="IPR011053">
    <property type="entry name" value="Single_hybrid_motif"/>
</dbReference>
<comment type="similarity">
    <text evidence="1">Belongs to the membrane fusion protein (MFP) (TC 8.A.1) family.</text>
</comment>
<feature type="region of interest" description="Disordered" evidence="2">
    <location>
        <begin position="291"/>
        <end position="340"/>
    </location>
</feature>
<dbReference type="Pfam" id="PF25990">
    <property type="entry name" value="Beta-barrel_YknX"/>
    <property type="match status" value="1"/>
</dbReference>
<feature type="compositionally biased region" description="Low complexity" evidence="2">
    <location>
        <begin position="294"/>
        <end position="308"/>
    </location>
</feature>
<dbReference type="InterPro" id="IPR006143">
    <property type="entry name" value="RND_pump_MFP"/>
</dbReference>
<evidence type="ECO:0000313" key="6">
    <source>
        <dbReference type="Proteomes" id="UP001596267"/>
    </source>
</evidence>
<feature type="compositionally biased region" description="Gly residues" evidence="2">
    <location>
        <begin position="314"/>
        <end position="340"/>
    </location>
</feature>
<dbReference type="SUPFAM" id="SSF51230">
    <property type="entry name" value="Single hybrid motif"/>
    <property type="match status" value="1"/>
</dbReference>
<dbReference type="Pfam" id="PF00364">
    <property type="entry name" value="Biotin_lipoyl"/>
    <property type="match status" value="1"/>
</dbReference>
<keyword evidence="6" id="KW-1185">Reference proteome</keyword>
<evidence type="ECO:0000259" key="4">
    <source>
        <dbReference type="Pfam" id="PF25990"/>
    </source>
</evidence>
<evidence type="ECO:0000256" key="1">
    <source>
        <dbReference type="ARBA" id="ARBA00009477"/>
    </source>
</evidence>
<dbReference type="PANTHER" id="PTHR30469:SF33">
    <property type="entry name" value="SLR1207 PROTEIN"/>
    <property type="match status" value="1"/>
</dbReference>
<protein>
    <submittedName>
        <fullName evidence="5">Efflux RND transporter periplasmic adaptor subunit</fullName>
    </submittedName>
</protein>
<feature type="domain" description="Lipoyl-binding" evidence="3">
    <location>
        <begin position="70"/>
        <end position="129"/>
    </location>
</feature>
<sequence>MKKSLIFILIAVVVFGGGGAYWYFSRDKSSNTRVMIPTTTVQKGTISTDVSGSGALSPKIDDDVTIDSDDAAKTIDTIKVSENDKVEKGDTLLTYTDGTTLTAPHSGTVTSVSAYAGNRVNAGQKVAHITSYSDLNAVLQIDELDIPKIKKGQAVSVTVNAYPNKTFSGKVTSIAQEGTDTNGTSTFNVTVHLNKSTGLKSGMTATGSIVLEKKTNVLYVPSGAVHQYGNSYFVYLSSGSDGTETQGTRGFNNEETVRGKQQGVTIGIHNDKYIEIKSGLQEGETIQLNAITKSSGTSTSSNSQNGYQMMRSMNGGGFGGGGFNGGGTRSGGQNGGGTRQ</sequence>
<evidence type="ECO:0000256" key="2">
    <source>
        <dbReference type="SAM" id="MobiDB-lite"/>
    </source>
</evidence>
<dbReference type="Gene3D" id="2.40.420.20">
    <property type="match status" value="1"/>
</dbReference>
<proteinExistence type="inferred from homology"/>
<evidence type="ECO:0000313" key="5">
    <source>
        <dbReference type="EMBL" id="MFC6387125.1"/>
    </source>
</evidence>
<evidence type="ECO:0000259" key="3">
    <source>
        <dbReference type="Pfam" id="PF00364"/>
    </source>
</evidence>
<feature type="domain" description="YknX-like beta-barrel" evidence="4">
    <location>
        <begin position="140"/>
        <end position="206"/>
    </location>
</feature>
<gene>
    <name evidence="5" type="ORF">ACFP7A_10960</name>
</gene>